<organism evidence="4 5">
    <name type="scientific">Acidihalobacter yilgarnensis</name>
    <dbReference type="NCBI Taxonomy" id="2819280"/>
    <lineage>
        <taxon>Bacteria</taxon>
        <taxon>Pseudomonadati</taxon>
        <taxon>Pseudomonadota</taxon>
        <taxon>Gammaproteobacteria</taxon>
        <taxon>Chromatiales</taxon>
        <taxon>Ectothiorhodospiraceae</taxon>
        <taxon>Acidihalobacter</taxon>
    </lineage>
</organism>
<feature type="domain" description="ATP-grasp" evidence="3">
    <location>
        <begin position="121"/>
        <end position="314"/>
    </location>
</feature>
<keyword evidence="1" id="KW-0067">ATP-binding</keyword>
<evidence type="ECO:0000259" key="3">
    <source>
        <dbReference type="PROSITE" id="PS50975"/>
    </source>
</evidence>
<dbReference type="PROSITE" id="PS50975">
    <property type="entry name" value="ATP_GRASP"/>
    <property type="match status" value="1"/>
</dbReference>
<dbReference type="SUPFAM" id="SSF56059">
    <property type="entry name" value="Glutathione synthetase ATP-binding domain-like"/>
    <property type="match status" value="1"/>
</dbReference>
<protein>
    <recommendedName>
        <fullName evidence="3">ATP-grasp domain-containing protein</fullName>
    </recommendedName>
</protein>
<dbReference type="GO" id="GO:0046872">
    <property type="term" value="F:metal ion binding"/>
    <property type="evidence" value="ECO:0007669"/>
    <property type="project" value="InterPro"/>
</dbReference>
<dbReference type="GO" id="GO:0005524">
    <property type="term" value="F:ATP binding"/>
    <property type="evidence" value="ECO:0007669"/>
    <property type="project" value="UniProtKB-UniRule"/>
</dbReference>
<accession>A0A1D8IPY4</accession>
<dbReference type="AlphaFoldDB" id="A0A1D8IPY4"/>
<keyword evidence="5" id="KW-1185">Reference proteome</keyword>
<dbReference type="Proteomes" id="UP000095401">
    <property type="component" value="Chromosome"/>
</dbReference>
<name>A0A1D8IPY4_9GAMM</name>
<reference evidence="5" key="1">
    <citation type="submission" date="2016-09" db="EMBL/GenBank/DDBJ databases">
        <title>Acidihalobacter prosperus F5.</title>
        <authorList>
            <person name="Khaleque H.N."/>
            <person name="Ramsay J.P."/>
            <person name="Kaksonen A.H."/>
            <person name="Boxall N.J."/>
            <person name="Watkin E.L.J."/>
        </authorList>
    </citation>
    <scope>NUCLEOTIDE SEQUENCE [LARGE SCALE GENOMIC DNA]</scope>
    <source>
        <strain evidence="5">F5</strain>
    </source>
</reference>
<dbReference type="Gene3D" id="3.30.470.20">
    <property type="entry name" value="ATP-grasp fold, B domain"/>
    <property type="match status" value="1"/>
</dbReference>
<evidence type="ECO:0000313" key="4">
    <source>
        <dbReference type="EMBL" id="AOU98522.1"/>
    </source>
</evidence>
<sequence length="371" mass="40158">MGGPVPALVLGSGFNGLGVARSLGMLGVPVYLADTDTKRPEMRTRYAHPLKIAALQGDPLIRDLQVLAQTRLAGPKPVLVLTQEQTVRTVGSAQAILSPLFRFLLPPAGILDTLMHKAGFDRLAAQTGLRVPRTVQVREAADVDTALALTCPLIIKPAVHAPAYEQRFRKAYRVEDANTARELLGRILDVLPDVVVQEWIPGNDSDIYFCLQQLAVNGQIEASFVGRKIRSWPPNVGGTASCIAAPECAELSAITANFFTRVEMCGLASMEYKRHATTGEFVAIEPTVGRTDYQEEVATLNGMNLPYAYYCSARGRHCHHRSVLQTRRSSGATSRPTSSPPSTPIKSCRVGRLNMVRSGMPCGVSMIRGPG</sequence>
<proteinExistence type="predicted"/>
<feature type="region of interest" description="Disordered" evidence="2">
    <location>
        <begin position="324"/>
        <end position="347"/>
    </location>
</feature>
<dbReference type="InterPro" id="IPR011761">
    <property type="entry name" value="ATP-grasp"/>
</dbReference>
<evidence type="ECO:0000256" key="1">
    <source>
        <dbReference type="PROSITE-ProRule" id="PRU00409"/>
    </source>
</evidence>
<feature type="compositionally biased region" description="Low complexity" evidence="2">
    <location>
        <begin position="326"/>
        <end position="337"/>
    </location>
</feature>
<keyword evidence="1" id="KW-0547">Nucleotide-binding</keyword>
<dbReference type="KEGG" id="aprs:BI364_11655"/>
<evidence type="ECO:0000256" key="2">
    <source>
        <dbReference type="SAM" id="MobiDB-lite"/>
    </source>
</evidence>
<dbReference type="EMBL" id="CP017415">
    <property type="protein sequence ID" value="AOU98522.1"/>
    <property type="molecule type" value="Genomic_DNA"/>
</dbReference>
<evidence type="ECO:0000313" key="5">
    <source>
        <dbReference type="Proteomes" id="UP000095401"/>
    </source>
</evidence>
<gene>
    <name evidence="4" type="ORF">BI364_11655</name>
</gene>